<feature type="region of interest" description="Disordered" evidence="1">
    <location>
        <begin position="281"/>
        <end position="312"/>
    </location>
</feature>
<sequence>MDNRDFSNIGEQVSKMVDDAMRSMNFSKLNQDIGRTVNQALEEARRQFGGYRDTDFLPHVDPHSKYDRADQSKWQQNMGGQKRTYERTTQSESADRTYGSTARSGSAEQAYGRKKYAGGAGQSQPAATYEKRVQPVGKVSGILLIVFGLLGLGLGGLLELILLISSLFTGHLHLLGISLIVQLPIFILSLILLWKGLSNRKGYKKVLRCVEILNGRAFCQIEELAAKMNLSEKEMLRELKKMIRRGAFPQGHIDEQGTCLMLDDKSYQQYLQAQQSWKQREEEQKAAKQRQAEQKKEQRREAKKEAQEISPEIQEMVQEGGRYITSLREANDAIPGEVISAKLDKLELIISKIFESVIRHPEQAGEMKKFMEYYLPTTLKLVNTYREFDGLPVKGENVTTAMTEIERTMDTIIVAFEKLLDDLFQDTAFDVSADISVLEAMFAREGYKESDF</sequence>
<evidence type="ECO:0000256" key="2">
    <source>
        <dbReference type="SAM" id="Phobius"/>
    </source>
</evidence>
<accession>A0ABQ0QVD0</accession>
<organism evidence="3 4">
    <name type="scientific">Faecalimonas umbilicata</name>
    <dbReference type="NCBI Taxonomy" id="1912855"/>
    <lineage>
        <taxon>Bacteria</taxon>
        <taxon>Bacillati</taxon>
        <taxon>Bacillota</taxon>
        <taxon>Clostridia</taxon>
        <taxon>Lachnospirales</taxon>
        <taxon>Lachnospiraceae</taxon>
        <taxon>Faecalimonas</taxon>
    </lineage>
</organism>
<keyword evidence="2" id="KW-0812">Transmembrane</keyword>
<keyword evidence="4" id="KW-1185">Reference proteome</keyword>
<feature type="region of interest" description="Disordered" evidence="1">
    <location>
        <begin position="52"/>
        <end position="109"/>
    </location>
</feature>
<feature type="compositionally biased region" description="Basic and acidic residues" evidence="1">
    <location>
        <begin position="52"/>
        <end position="71"/>
    </location>
</feature>
<evidence type="ECO:0000313" key="4">
    <source>
        <dbReference type="Proteomes" id="UP000702954"/>
    </source>
</evidence>
<feature type="compositionally biased region" description="Basic and acidic residues" evidence="1">
    <location>
        <begin position="281"/>
        <end position="307"/>
    </location>
</feature>
<reference evidence="3 4" key="1">
    <citation type="journal article" date="2018" name="Int. J. Syst. Evol. Microbiol.">
        <title>Draft Genome Sequence of Faecalimonas umbilicata JCM 30896T, an Acetate-Producing Bacterium Isolated from Human Feces.</title>
        <authorList>
            <person name="Sakamoto M."/>
            <person name="Ikeyama N."/>
            <person name="Yuki M."/>
            <person name="Ohkuma M."/>
        </authorList>
    </citation>
    <scope>NUCLEOTIDE SEQUENCE [LARGE SCALE GENOMIC DNA]</scope>
    <source>
        <strain evidence="3 4">EGH7</strain>
    </source>
</reference>
<keyword evidence="2" id="KW-0472">Membrane</keyword>
<dbReference type="Proteomes" id="UP000702954">
    <property type="component" value="Unassembled WGS sequence"/>
</dbReference>
<feature type="transmembrane region" description="Helical" evidence="2">
    <location>
        <begin position="174"/>
        <end position="194"/>
    </location>
</feature>
<evidence type="ECO:0008006" key="5">
    <source>
        <dbReference type="Google" id="ProtNLM"/>
    </source>
</evidence>
<feature type="transmembrane region" description="Helical" evidence="2">
    <location>
        <begin position="141"/>
        <end position="168"/>
    </location>
</feature>
<comment type="caution">
    <text evidence="3">The sequence shown here is derived from an EMBL/GenBank/DDBJ whole genome shotgun (WGS) entry which is preliminary data.</text>
</comment>
<keyword evidence="2" id="KW-1133">Transmembrane helix</keyword>
<dbReference type="EMBL" id="BHEO01000002">
    <property type="protein sequence ID" value="GBU04384.1"/>
    <property type="molecule type" value="Genomic_DNA"/>
</dbReference>
<dbReference type="RefSeq" id="WP_242990090.1">
    <property type="nucleotide sequence ID" value="NZ_BHEO01000002.1"/>
</dbReference>
<evidence type="ECO:0000256" key="1">
    <source>
        <dbReference type="SAM" id="MobiDB-lite"/>
    </source>
</evidence>
<dbReference type="Pfam" id="PF10112">
    <property type="entry name" value="Halogen_Hydrol"/>
    <property type="match status" value="1"/>
</dbReference>
<feature type="compositionally biased region" description="Polar residues" evidence="1">
    <location>
        <begin position="87"/>
        <end position="107"/>
    </location>
</feature>
<evidence type="ECO:0000313" key="3">
    <source>
        <dbReference type="EMBL" id="GBU04384.1"/>
    </source>
</evidence>
<proteinExistence type="predicted"/>
<dbReference type="InterPro" id="IPR018770">
    <property type="entry name" value="ChloroindolylP_hydrolase"/>
</dbReference>
<name>A0ABQ0QVD0_9FIRM</name>
<gene>
    <name evidence="3" type="ORF">FAEUMB_09250</name>
</gene>
<protein>
    <recommendedName>
        <fullName evidence="5">5-bromo-4-chloroindolyl phosphate hydrolysis protein</fullName>
    </recommendedName>
</protein>